<protein>
    <submittedName>
        <fullName evidence="2">Uncharacterized protein</fullName>
    </submittedName>
</protein>
<evidence type="ECO:0000313" key="2">
    <source>
        <dbReference type="EMBL" id="MBF8378074.1"/>
    </source>
</evidence>
<reference evidence="2 3" key="1">
    <citation type="submission" date="2020-11" db="EMBL/GenBank/DDBJ databases">
        <title>Genomic insight of Alicyclobacillus mali FL 18 reveals a new arsenic-resistant strain, with potential in environmental biotechnology.</title>
        <authorList>
            <person name="Fiorentino G."/>
            <person name="Gallo G."/>
            <person name="Aulitto M."/>
        </authorList>
    </citation>
    <scope>NUCLEOTIDE SEQUENCE [LARGE SCALE GENOMIC DNA]</scope>
    <source>
        <strain evidence="2 3">FL 18</strain>
    </source>
</reference>
<sequence>MWQQQVGRPRTVALAREALGRQSAAGGRPENPAMARGKLWQDFVEESRIMTVEG</sequence>
<organism evidence="2 3">
    <name type="scientific">Alicyclobacillus mali</name>
    <name type="common">ex Roth et al. 2021</name>
    <dbReference type="NCBI Taxonomy" id="1123961"/>
    <lineage>
        <taxon>Bacteria</taxon>
        <taxon>Bacillati</taxon>
        <taxon>Bacillota</taxon>
        <taxon>Bacilli</taxon>
        <taxon>Bacillales</taxon>
        <taxon>Alicyclobacillaceae</taxon>
        <taxon>Alicyclobacillus</taxon>
    </lineage>
</organism>
<dbReference type="Proteomes" id="UP000642910">
    <property type="component" value="Unassembled WGS sequence"/>
</dbReference>
<accession>A0ABS0F481</accession>
<gene>
    <name evidence="2" type="ORF">IW967_09370</name>
</gene>
<evidence type="ECO:0000256" key="1">
    <source>
        <dbReference type="SAM" id="MobiDB-lite"/>
    </source>
</evidence>
<dbReference type="EMBL" id="JADPKZ010000040">
    <property type="protein sequence ID" value="MBF8378074.1"/>
    <property type="molecule type" value="Genomic_DNA"/>
</dbReference>
<keyword evidence="3" id="KW-1185">Reference proteome</keyword>
<dbReference type="RefSeq" id="WP_195867706.1">
    <property type="nucleotide sequence ID" value="NZ_JADPKZ010000040.1"/>
</dbReference>
<name>A0ABS0F481_9BACL</name>
<feature type="region of interest" description="Disordered" evidence="1">
    <location>
        <begin position="17"/>
        <end position="37"/>
    </location>
</feature>
<proteinExistence type="predicted"/>
<evidence type="ECO:0000313" key="3">
    <source>
        <dbReference type="Proteomes" id="UP000642910"/>
    </source>
</evidence>
<comment type="caution">
    <text evidence="2">The sequence shown here is derived from an EMBL/GenBank/DDBJ whole genome shotgun (WGS) entry which is preliminary data.</text>
</comment>